<evidence type="ECO:0000256" key="1">
    <source>
        <dbReference type="ARBA" id="ARBA00004496"/>
    </source>
</evidence>
<dbReference type="Gene3D" id="3.40.50.1000">
    <property type="entry name" value="HAD superfamily/HAD-like"/>
    <property type="match status" value="1"/>
</dbReference>
<comment type="similarity">
    <text evidence="2">Belongs to the GmhB family.</text>
</comment>
<comment type="subcellular location">
    <subcellularLocation>
        <location evidence="1">Cytoplasm</location>
    </subcellularLocation>
</comment>
<dbReference type="EMBL" id="UINC01128349">
    <property type="protein sequence ID" value="SVD08040.1"/>
    <property type="molecule type" value="Genomic_DNA"/>
</dbReference>
<sequence>MKKYDTIFLDRDGTLNSDTGYINSLDQFEFYDFTMPALKEMSRCGSRFCIITNQSGLARGKIKLDDLSEIHNFILNEFYQNQLNLLGIYYCSDHPDNPTVNRKPGSGMFQAAAADHNINLTNSIMIGDAVSDIEAGLNLNMDTMLVLTGKGNDSSLNLKELKPKYIVDDLMAGAILLKESH</sequence>
<dbReference type="GO" id="GO:0046872">
    <property type="term" value="F:metal ion binding"/>
    <property type="evidence" value="ECO:0007669"/>
    <property type="project" value="UniProtKB-KW"/>
</dbReference>
<dbReference type="InterPro" id="IPR004446">
    <property type="entry name" value="Heptose_bisP_phosphatase"/>
</dbReference>
<dbReference type="GO" id="GO:0005975">
    <property type="term" value="P:carbohydrate metabolic process"/>
    <property type="evidence" value="ECO:0007669"/>
    <property type="project" value="InterPro"/>
</dbReference>
<dbReference type="InterPro" id="IPR023214">
    <property type="entry name" value="HAD_sf"/>
</dbReference>
<dbReference type="GO" id="GO:0005737">
    <property type="term" value="C:cytoplasm"/>
    <property type="evidence" value="ECO:0007669"/>
    <property type="project" value="UniProtKB-SubCell"/>
</dbReference>
<dbReference type="NCBIfam" id="TIGR01662">
    <property type="entry name" value="HAD-SF-IIIA"/>
    <property type="match status" value="1"/>
</dbReference>
<evidence type="ECO:0000256" key="4">
    <source>
        <dbReference type="ARBA" id="ARBA00022723"/>
    </source>
</evidence>
<dbReference type="NCBIfam" id="TIGR01656">
    <property type="entry name" value="Histidinol-ppas"/>
    <property type="match status" value="1"/>
</dbReference>
<dbReference type="InterPro" id="IPR006549">
    <property type="entry name" value="HAD-SF_hydro_IIIA"/>
</dbReference>
<dbReference type="GO" id="GO:0016791">
    <property type="term" value="F:phosphatase activity"/>
    <property type="evidence" value="ECO:0007669"/>
    <property type="project" value="InterPro"/>
</dbReference>
<dbReference type="PANTHER" id="PTHR42891">
    <property type="entry name" value="D-GLYCERO-BETA-D-MANNO-HEPTOSE-1,7-BISPHOSPHATE 7-PHOSPHATASE"/>
    <property type="match status" value="1"/>
</dbReference>
<evidence type="ECO:0000313" key="8">
    <source>
        <dbReference type="EMBL" id="SVD08040.1"/>
    </source>
</evidence>
<keyword evidence="6" id="KW-0119">Carbohydrate metabolism</keyword>
<evidence type="ECO:0000256" key="5">
    <source>
        <dbReference type="ARBA" id="ARBA00022801"/>
    </source>
</evidence>
<dbReference type="PANTHER" id="PTHR42891:SF1">
    <property type="entry name" value="D-GLYCERO-BETA-D-MANNO-HEPTOSE-1,7-BISPHOSPHATE 7-PHOSPHATASE"/>
    <property type="match status" value="1"/>
</dbReference>
<dbReference type="AlphaFoldDB" id="A0A382SDK8"/>
<evidence type="ECO:0000256" key="2">
    <source>
        <dbReference type="ARBA" id="ARBA00005628"/>
    </source>
</evidence>
<dbReference type="InterPro" id="IPR036412">
    <property type="entry name" value="HAD-like_sf"/>
</dbReference>
<evidence type="ECO:0000256" key="3">
    <source>
        <dbReference type="ARBA" id="ARBA00022490"/>
    </source>
</evidence>
<protein>
    <recommendedName>
        <fullName evidence="7">D,D-heptose 1,7-bisphosphate phosphatase</fullName>
    </recommendedName>
</protein>
<evidence type="ECO:0000256" key="6">
    <source>
        <dbReference type="ARBA" id="ARBA00023277"/>
    </source>
</evidence>
<dbReference type="PIRSF" id="PIRSF004682">
    <property type="entry name" value="GmhB"/>
    <property type="match status" value="1"/>
</dbReference>
<name>A0A382SDK8_9ZZZZ</name>
<gene>
    <name evidence="8" type="ORF">METZ01_LOCUS360894</name>
</gene>
<dbReference type="SUPFAM" id="SSF56784">
    <property type="entry name" value="HAD-like"/>
    <property type="match status" value="1"/>
</dbReference>
<keyword evidence="3" id="KW-0963">Cytoplasm</keyword>
<keyword evidence="5" id="KW-0378">Hydrolase</keyword>
<keyword evidence="4" id="KW-0479">Metal-binding</keyword>
<evidence type="ECO:0000256" key="7">
    <source>
        <dbReference type="ARBA" id="ARBA00031828"/>
    </source>
</evidence>
<dbReference type="Pfam" id="PF13242">
    <property type="entry name" value="Hydrolase_like"/>
    <property type="match status" value="1"/>
</dbReference>
<organism evidence="8">
    <name type="scientific">marine metagenome</name>
    <dbReference type="NCBI Taxonomy" id="408172"/>
    <lineage>
        <taxon>unclassified sequences</taxon>
        <taxon>metagenomes</taxon>
        <taxon>ecological metagenomes</taxon>
    </lineage>
</organism>
<proteinExistence type="inferred from homology"/>
<accession>A0A382SDK8</accession>
<reference evidence="8" key="1">
    <citation type="submission" date="2018-05" db="EMBL/GenBank/DDBJ databases">
        <authorList>
            <person name="Lanie J.A."/>
            <person name="Ng W.-L."/>
            <person name="Kazmierczak K.M."/>
            <person name="Andrzejewski T.M."/>
            <person name="Davidsen T.M."/>
            <person name="Wayne K.J."/>
            <person name="Tettelin H."/>
            <person name="Glass J.I."/>
            <person name="Rusch D."/>
            <person name="Podicherti R."/>
            <person name="Tsui H.-C.T."/>
            <person name="Winkler M.E."/>
        </authorList>
    </citation>
    <scope>NUCLEOTIDE SEQUENCE</scope>
</reference>
<dbReference type="InterPro" id="IPR006543">
    <property type="entry name" value="Histidinol-phos"/>
</dbReference>